<accession>A0ABP8PTC2</accession>
<keyword evidence="5" id="KW-1185">Reference proteome</keyword>
<proteinExistence type="predicted"/>
<evidence type="ECO:0000313" key="5">
    <source>
        <dbReference type="Proteomes" id="UP001500503"/>
    </source>
</evidence>
<dbReference type="InterPro" id="IPR011075">
    <property type="entry name" value="TetR_C"/>
</dbReference>
<dbReference type="Pfam" id="PF16925">
    <property type="entry name" value="TetR_C_13"/>
    <property type="match status" value="1"/>
</dbReference>
<dbReference type="EMBL" id="BAABHF010000016">
    <property type="protein sequence ID" value="GAA4490963.1"/>
    <property type="molecule type" value="Genomic_DNA"/>
</dbReference>
<gene>
    <name evidence="4" type="ORF">GCM10023191_023990</name>
</gene>
<reference evidence="5" key="1">
    <citation type="journal article" date="2019" name="Int. J. Syst. Evol. Microbiol.">
        <title>The Global Catalogue of Microorganisms (GCM) 10K type strain sequencing project: providing services to taxonomists for standard genome sequencing and annotation.</title>
        <authorList>
            <consortium name="The Broad Institute Genomics Platform"/>
            <consortium name="The Broad Institute Genome Sequencing Center for Infectious Disease"/>
            <person name="Wu L."/>
            <person name="Ma J."/>
        </authorList>
    </citation>
    <scope>NUCLEOTIDE SEQUENCE [LARGE SCALE GENOMIC DNA]</scope>
    <source>
        <strain evidence="5">JCM 17933</strain>
    </source>
</reference>
<evidence type="ECO:0000259" key="3">
    <source>
        <dbReference type="Pfam" id="PF16925"/>
    </source>
</evidence>
<dbReference type="Gene3D" id="1.10.357.10">
    <property type="entry name" value="Tetracycline Repressor, domain 2"/>
    <property type="match status" value="1"/>
</dbReference>
<dbReference type="InterPro" id="IPR036271">
    <property type="entry name" value="Tet_transcr_reg_TetR-rel_C_sf"/>
</dbReference>
<evidence type="ECO:0000313" key="4">
    <source>
        <dbReference type="EMBL" id="GAA4490963.1"/>
    </source>
</evidence>
<keyword evidence="1" id="KW-0805">Transcription regulation</keyword>
<sequence>MYWGEAGRPQFIDHLSDKGHLRSMHDSSGHHPDLLLTAQLRHLDSTCGLEQWRDAVIAHAEPHGDWSFCAQQCQEWTRTITTVLGRMRDTGVLRPEAEPEALATGLVAAFQGGLLLARMTRDTTSVKIALDMAVDRVKGFATGRPADSGSRSLPDG</sequence>
<dbReference type="SUPFAM" id="SSF48498">
    <property type="entry name" value="Tetracyclin repressor-like, C-terminal domain"/>
    <property type="match status" value="1"/>
</dbReference>
<organism evidence="4 5">
    <name type="scientific">Actinoallomurus oryzae</name>
    <dbReference type="NCBI Taxonomy" id="502180"/>
    <lineage>
        <taxon>Bacteria</taxon>
        <taxon>Bacillati</taxon>
        <taxon>Actinomycetota</taxon>
        <taxon>Actinomycetes</taxon>
        <taxon>Streptosporangiales</taxon>
        <taxon>Thermomonosporaceae</taxon>
        <taxon>Actinoallomurus</taxon>
    </lineage>
</organism>
<feature type="domain" description="Tetracyclin repressor-like C-terminal" evidence="3">
    <location>
        <begin position="70"/>
        <end position="130"/>
    </location>
</feature>
<name>A0ABP8PTC2_9ACTN</name>
<evidence type="ECO:0000256" key="2">
    <source>
        <dbReference type="ARBA" id="ARBA00023163"/>
    </source>
</evidence>
<comment type="caution">
    <text evidence="4">The sequence shown here is derived from an EMBL/GenBank/DDBJ whole genome shotgun (WGS) entry which is preliminary data.</text>
</comment>
<keyword evidence="2" id="KW-0804">Transcription</keyword>
<evidence type="ECO:0000256" key="1">
    <source>
        <dbReference type="ARBA" id="ARBA00023015"/>
    </source>
</evidence>
<dbReference type="Proteomes" id="UP001500503">
    <property type="component" value="Unassembled WGS sequence"/>
</dbReference>
<protein>
    <recommendedName>
        <fullName evidence="3">Tetracyclin repressor-like C-terminal domain-containing protein</fullName>
    </recommendedName>
</protein>